<dbReference type="InterPro" id="IPR058891">
    <property type="entry name" value="CPPA"/>
</dbReference>
<protein>
    <submittedName>
        <fullName evidence="1">Uncharacterized protein</fullName>
    </submittedName>
</protein>
<evidence type="ECO:0000313" key="1">
    <source>
        <dbReference type="EMBL" id="BCX90013.1"/>
    </source>
</evidence>
<evidence type="ECO:0000313" key="2">
    <source>
        <dbReference type="Proteomes" id="UP001321450"/>
    </source>
</evidence>
<gene>
    <name evidence="1" type="ORF">MIN45_PP27</name>
</gene>
<reference evidence="2" key="1">
    <citation type="journal article" date="2024" name="Int. J. Syst. Evol. Microbiol.">
        <title>Methylomarinovum tepidoasis sp. nov., a moderately thermophilic methanotroph of the family Methylothermaceae isolated from a deep-sea hydrothermal field.</title>
        <authorList>
            <person name="Hirayama H."/>
            <person name="Takaki Y."/>
            <person name="Abe M."/>
            <person name="Miyazaki M."/>
            <person name="Uematsu K."/>
            <person name="Matsui Y."/>
            <person name="Takai K."/>
        </authorList>
    </citation>
    <scope>NUCLEOTIDE SEQUENCE [LARGE SCALE GENOMIC DNA]</scope>
    <source>
        <strain evidence="2">IN45</strain>
        <plasmid evidence="2">IN45P</plasmid>
    </source>
</reference>
<sequence length="85" mass="9898">MDRPEPELTNDRAKREWLWLCRKVGEKRARAAIARIPGKRRAYPLNIARVLGIELPPPEELPRLPEKWRPPGEKGDRCSRNCVNC</sequence>
<name>A0AAU9C209_9GAMM</name>
<dbReference type="EMBL" id="AP024719">
    <property type="protein sequence ID" value="BCX90013.1"/>
    <property type="molecule type" value="Genomic_DNA"/>
</dbReference>
<keyword evidence="2" id="KW-1185">Reference proteome</keyword>
<proteinExistence type="predicted"/>
<dbReference type="Pfam" id="PF25860">
    <property type="entry name" value="CPPA"/>
    <property type="match status" value="1"/>
</dbReference>
<organism evidence="1 2">
    <name type="scientific">Methylomarinovum tepidoasis</name>
    <dbReference type="NCBI Taxonomy" id="2840183"/>
    <lineage>
        <taxon>Bacteria</taxon>
        <taxon>Pseudomonadati</taxon>
        <taxon>Pseudomonadota</taxon>
        <taxon>Gammaproteobacteria</taxon>
        <taxon>Methylococcales</taxon>
        <taxon>Methylothermaceae</taxon>
        <taxon>Methylomarinovum</taxon>
    </lineage>
</organism>
<keyword evidence="1" id="KW-0614">Plasmid</keyword>
<geneLocation type="plasmid" evidence="1 2">
    <name>IN45P</name>
</geneLocation>
<dbReference type="KEGG" id="meiy:MIN45_PP27"/>
<dbReference type="AlphaFoldDB" id="A0AAU9C209"/>
<accession>A0AAU9C209</accession>
<dbReference type="Proteomes" id="UP001321450">
    <property type="component" value="Plasmid IN45P"/>
</dbReference>